<keyword evidence="3" id="KW-1185">Reference proteome</keyword>
<evidence type="ECO:0000256" key="2">
    <source>
        <dbReference type="SAM" id="SignalP"/>
    </source>
</evidence>
<protein>
    <submittedName>
        <fullName evidence="4">Uncharacterized protein</fullName>
    </submittedName>
</protein>
<dbReference type="WBParaSite" id="nRc.2.0.1.t39254-RA">
    <property type="protein sequence ID" value="nRc.2.0.1.t39254-RA"/>
    <property type="gene ID" value="nRc.2.0.1.g39254"/>
</dbReference>
<evidence type="ECO:0000313" key="4">
    <source>
        <dbReference type="WBParaSite" id="nRc.2.0.1.t39254-RA"/>
    </source>
</evidence>
<feature type="signal peptide" evidence="2">
    <location>
        <begin position="1"/>
        <end position="18"/>
    </location>
</feature>
<keyword evidence="2" id="KW-0732">Signal</keyword>
<dbReference type="Proteomes" id="UP000887565">
    <property type="component" value="Unplaced"/>
</dbReference>
<feature type="chain" id="PRO_5038045832" evidence="2">
    <location>
        <begin position="19"/>
        <end position="182"/>
    </location>
</feature>
<evidence type="ECO:0000256" key="1">
    <source>
        <dbReference type="SAM" id="Phobius"/>
    </source>
</evidence>
<sequence length="182" mass="20257">MLAKVGLLLLLCISFATGDKPLVPDGDNVTSEALVNDISEPAVATTTTEDIDDVLVVSTHALVGLVKREWLEKLTCQVQVLWPELPAKLTNKTSSSPLVLASSNMAGVSLLMLARNYVPVEGMIRRKLLGFLKTILPTEMMKWMTGYCVRGDLPSYMMMMSPTILIMQMMMRMMMMMMMMMI</sequence>
<keyword evidence="1" id="KW-0812">Transmembrane</keyword>
<keyword evidence="1" id="KW-0472">Membrane</keyword>
<name>A0A915KMI7_ROMCU</name>
<dbReference type="AlphaFoldDB" id="A0A915KMI7"/>
<organism evidence="3 4">
    <name type="scientific">Romanomermis culicivorax</name>
    <name type="common">Nematode worm</name>
    <dbReference type="NCBI Taxonomy" id="13658"/>
    <lineage>
        <taxon>Eukaryota</taxon>
        <taxon>Metazoa</taxon>
        <taxon>Ecdysozoa</taxon>
        <taxon>Nematoda</taxon>
        <taxon>Enoplea</taxon>
        <taxon>Dorylaimia</taxon>
        <taxon>Mermithida</taxon>
        <taxon>Mermithoidea</taxon>
        <taxon>Mermithidae</taxon>
        <taxon>Romanomermis</taxon>
    </lineage>
</organism>
<reference evidence="4" key="1">
    <citation type="submission" date="2022-11" db="UniProtKB">
        <authorList>
            <consortium name="WormBaseParasite"/>
        </authorList>
    </citation>
    <scope>IDENTIFICATION</scope>
</reference>
<accession>A0A915KMI7</accession>
<feature type="transmembrane region" description="Helical" evidence="1">
    <location>
        <begin position="153"/>
        <end position="171"/>
    </location>
</feature>
<keyword evidence="1" id="KW-1133">Transmembrane helix</keyword>
<proteinExistence type="predicted"/>
<evidence type="ECO:0000313" key="3">
    <source>
        <dbReference type="Proteomes" id="UP000887565"/>
    </source>
</evidence>